<dbReference type="Proteomes" id="UP001207742">
    <property type="component" value="Unassembled WGS sequence"/>
</dbReference>
<evidence type="ECO:0000313" key="1">
    <source>
        <dbReference type="EMBL" id="MCW3483094.1"/>
    </source>
</evidence>
<protein>
    <submittedName>
        <fullName evidence="1">Uncharacterized protein</fullName>
    </submittedName>
</protein>
<accession>A0ABT3IGK9</accession>
<dbReference type="EMBL" id="JAPDNS010000001">
    <property type="protein sequence ID" value="MCW3483094.1"/>
    <property type="molecule type" value="Genomic_DNA"/>
</dbReference>
<reference evidence="1 2" key="1">
    <citation type="submission" date="2022-10" db="EMBL/GenBank/DDBJ databases">
        <title>Chitinophaga nivalis PC15 sp. nov., isolated from Pyeongchang county, South Korea.</title>
        <authorList>
            <person name="Trinh H.N."/>
        </authorList>
    </citation>
    <scope>NUCLEOTIDE SEQUENCE [LARGE SCALE GENOMIC DNA]</scope>
    <source>
        <strain evidence="1 2">PC14</strain>
    </source>
</reference>
<dbReference type="RefSeq" id="WP_264728077.1">
    <property type="nucleotide sequence ID" value="NZ_JAPDNR010000001.1"/>
</dbReference>
<gene>
    <name evidence="1" type="ORF">OL497_04280</name>
</gene>
<name>A0ABT3IGK9_9BACT</name>
<sequence length="392" mass="44465">MKLKYPIIILSLLFSVYGCSKVEYTKIDNPAYLRVFNNLNYKITLGNKDQEQPFLTMLIDPVTDASGMPLSAAITGDFLDKRDPYAPPYPSHAGSSNSYKNPEYPGKENVLVGPVLNGFDLSSWAQIPAGKHRIMFMYRPMNNTPFFSLEERLKKKVLVDTLIELGSREVYTLHILQKNYKTKETGMLLRQENFHKQALSDSMVYVNFYNMSAEGFAEAPNDKKDDNYEAGYLAKGIKDEMNIWFSSFTKDDLRNAIPGFYHRFLMTVRRNNTSAAVSPYFSFPLFADPKSNRIHTTAWQRFNLMAPGMNPENNPYNDGNSETFNDYALITCYGNGTKPAFEGASCVLPNMIVNIHSGRNNPQSFATVNTIEIVNGSAYLTTVQRKYPTPIY</sequence>
<keyword evidence="2" id="KW-1185">Reference proteome</keyword>
<evidence type="ECO:0000313" key="2">
    <source>
        <dbReference type="Proteomes" id="UP001207742"/>
    </source>
</evidence>
<organism evidence="1 2">
    <name type="scientific">Chitinophaga nivalis</name>
    <dbReference type="NCBI Taxonomy" id="2991709"/>
    <lineage>
        <taxon>Bacteria</taxon>
        <taxon>Pseudomonadati</taxon>
        <taxon>Bacteroidota</taxon>
        <taxon>Chitinophagia</taxon>
        <taxon>Chitinophagales</taxon>
        <taxon>Chitinophagaceae</taxon>
        <taxon>Chitinophaga</taxon>
    </lineage>
</organism>
<comment type="caution">
    <text evidence="1">The sequence shown here is derived from an EMBL/GenBank/DDBJ whole genome shotgun (WGS) entry which is preliminary data.</text>
</comment>
<proteinExistence type="predicted"/>
<dbReference type="PROSITE" id="PS51257">
    <property type="entry name" value="PROKAR_LIPOPROTEIN"/>
    <property type="match status" value="1"/>
</dbReference>